<keyword evidence="2" id="KW-0472">Membrane</keyword>
<evidence type="ECO:0000313" key="3">
    <source>
        <dbReference type="EMBL" id="DAF46894.1"/>
    </source>
</evidence>
<name>A0A8S5S7K7_9CAUD</name>
<feature type="transmembrane region" description="Helical" evidence="2">
    <location>
        <begin position="225"/>
        <end position="247"/>
    </location>
</feature>
<evidence type="ECO:0000256" key="1">
    <source>
        <dbReference type="SAM" id="MobiDB-lite"/>
    </source>
</evidence>
<protein>
    <submittedName>
        <fullName evidence="3">Uncharacterized protein</fullName>
    </submittedName>
</protein>
<sequence>MEKRCSTNLSKKILLTLALVLTSVALSVCVLMGILLPYSIAYADSTQNVLVAPVSNLEGNAYAIASTLELTNGDDTFLIPESYYITDISSKAVVPQYYQVKYCGMDFYFKAETRPSTSTVTFQDGVSPSPDLRLTLKAESLQLSGVEITADYTIKFLGYHTTDSTQIYVVAMLDGDALFGFAPRDSFEDFVVPYHPITQAERDRLINSKPAPDPEKGDIIPNTSLALRIILIIGIAVPAIIIAILLFKPSKNDRTQGKSVMRSERRKNDFDYDSSRTYRDDRYDSRDGYERNDYERGGSYQNNYPQGYDSRRDDDYRR</sequence>
<organism evidence="3">
    <name type="scientific">Podoviridae sp. ctxJ29</name>
    <dbReference type="NCBI Taxonomy" id="2827754"/>
    <lineage>
        <taxon>Viruses</taxon>
        <taxon>Duplodnaviria</taxon>
        <taxon>Heunggongvirae</taxon>
        <taxon>Uroviricota</taxon>
        <taxon>Caudoviricetes</taxon>
    </lineage>
</organism>
<accession>A0A8S5S7K7</accession>
<dbReference type="EMBL" id="BK032546">
    <property type="protein sequence ID" value="DAF46894.1"/>
    <property type="molecule type" value="Genomic_DNA"/>
</dbReference>
<evidence type="ECO:0000256" key="2">
    <source>
        <dbReference type="SAM" id="Phobius"/>
    </source>
</evidence>
<feature type="region of interest" description="Disordered" evidence="1">
    <location>
        <begin position="253"/>
        <end position="318"/>
    </location>
</feature>
<feature type="compositionally biased region" description="Basic and acidic residues" evidence="1">
    <location>
        <begin position="309"/>
        <end position="318"/>
    </location>
</feature>
<keyword evidence="2" id="KW-1133">Transmembrane helix</keyword>
<keyword evidence="2" id="KW-0812">Transmembrane</keyword>
<feature type="compositionally biased region" description="Basic and acidic residues" evidence="1">
    <location>
        <begin position="253"/>
        <end position="296"/>
    </location>
</feature>
<reference evidence="3" key="1">
    <citation type="journal article" date="2021" name="Proc. Natl. Acad. Sci. U.S.A.">
        <title>A Catalog of Tens of Thousands of Viruses from Human Metagenomes Reveals Hidden Associations with Chronic Diseases.</title>
        <authorList>
            <person name="Tisza M.J."/>
            <person name="Buck C.B."/>
        </authorList>
    </citation>
    <scope>NUCLEOTIDE SEQUENCE</scope>
    <source>
        <strain evidence="3">CtxJ29</strain>
    </source>
</reference>
<proteinExistence type="predicted"/>